<name>A0ABX1W676_9SPHI</name>
<evidence type="ECO:0000313" key="1">
    <source>
        <dbReference type="EMBL" id="NNU34505.1"/>
    </source>
</evidence>
<dbReference type="EMBL" id="JABFCR010000050">
    <property type="protein sequence ID" value="NNU34505.1"/>
    <property type="molecule type" value="Genomic_DNA"/>
</dbReference>
<proteinExistence type="predicted"/>
<gene>
    <name evidence="1" type="ORF">HK413_11005</name>
</gene>
<comment type="caution">
    <text evidence="1">The sequence shown here is derived from an EMBL/GenBank/DDBJ whole genome shotgun (WGS) entry which is preliminary data.</text>
</comment>
<dbReference type="Proteomes" id="UP000566071">
    <property type="component" value="Unassembled WGS sequence"/>
</dbReference>
<accession>A0ABX1W676</accession>
<protein>
    <submittedName>
        <fullName evidence="1">Uncharacterized protein</fullName>
    </submittedName>
</protein>
<dbReference type="RefSeq" id="WP_175270180.1">
    <property type="nucleotide sequence ID" value="NZ_JABFCR010000050.1"/>
</dbReference>
<keyword evidence="2" id="KW-1185">Reference proteome</keyword>
<sequence length="121" mass="14274">MHETLLLPDDTQMQRTDGAMHHYSVKDSAECYAKAIYYARLSAEKYLNSGKKVNMVNLYLSPVFSFVKSFILFGGFRDGKEGLDIARITYKNKWLKYHYLLRFENTRKKKQYLKPNLAVEY</sequence>
<organism evidence="1 2">
    <name type="scientific">Mucilaginibacter humi</name>
    <dbReference type="NCBI Taxonomy" id="2732510"/>
    <lineage>
        <taxon>Bacteria</taxon>
        <taxon>Pseudomonadati</taxon>
        <taxon>Bacteroidota</taxon>
        <taxon>Sphingobacteriia</taxon>
        <taxon>Sphingobacteriales</taxon>
        <taxon>Sphingobacteriaceae</taxon>
        <taxon>Mucilaginibacter</taxon>
    </lineage>
</organism>
<reference evidence="1 2" key="1">
    <citation type="submission" date="2020-05" db="EMBL/GenBank/DDBJ databases">
        <authorList>
            <person name="Khan S.A."/>
            <person name="Jeon C.O."/>
            <person name="Chun B.H."/>
        </authorList>
    </citation>
    <scope>NUCLEOTIDE SEQUENCE [LARGE SCALE GENOMIC DNA]</scope>
    <source>
        <strain evidence="1 2">S1162</strain>
    </source>
</reference>
<evidence type="ECO:0000313" key="2">
    <source>
        <dbReference type="Proteomes" id="UP000566071"/>
    </source>
</evidence>